<keyword evidence="4" id="KW-1185">Reference proteome</keyword>
<proteinExistence type="predicted"/>
<evidence type="ECO:0000313" key="4">
    <source>
        <dbReference type="Proteomes" id="UP001327560"/>
    </source>
</evidence>
<evidence type="ECO:0000256" key="2">
    <source>
        <dbReference type="SAM" id="Phobius"/>
    </source>
</evidence>
<accession>A0AAQ3KP71</accession>
<feature type="region of interest" description="Disordered" evidence="1">
    <location>
        <begin position="103"/>
        <end position="127"/>
    </location>
</feature>
<feature type="compositionally biased region" description="Basic residues" evidence="1">
    <location>
        <begin position="106"/>
        <end position="116"/>
    </location>
</feature>
<protein>
    <submittedName>
        <fullName evidence="3">Uncharacterized protein</fullName>
    </submittedName>
</protein>
<dbReference type="PANTHER" id="PTHR34188">
    <property type="entry name" value="OS01G0299500 PROTEIN"/>
    <property type="match status" value="1"/>
</dbReference>
<dbReference type="EMBL" id="CP136895">
    <property type="protein sequence ID" value="WOL11794.1"/>
    <property type="molecule type" value="Genomic_DNA"/>
</dbReference>
<reference evidence="3 4" key="1">
    <citation type="submission" date="2023-10" db="EMBL/GenBank/DDBJ databases">
        <title>Chromosome-scale genome assembly provides insights into flower coloration mechanisms of Canna indica.</title>
        <authorList>
            <person name="Li C."/>
        </authorList>
    </citation>
    <scope>NUCLEOTIDE SEQUENCE [LARGE SCALE GENOMIC DNA]</scope>
    <source>
        <tissue evidence="3">Flower</tissue>
    </source>
</reference>
<feature type="transmembrane region" description="Helical" evidence="2">
    <location>
        <begin position="166"/>
        <end position="185"/>
    </location>
</feature>
<evidence type="ECO:0000313" key="3">
    <source>
        <dbReference type="EMBL" id="WOL11794.1"/>
    </source>
</evidence>
<dbReference type="Proteomes" id="UP001327560">
    <property type="component" value="Chromosome 6"/>
</dbReference>
<organism evidence="3 4">
    <name type="scientific">Canna indica</name>
    <name type="common">Indian-shot</name>
    <dbReference type="NCBI Taxonomy" id="4628"/>
    <lineage>
        <taxon>Eukaryota</taxon>
        <taxon>Viridiplantae</taxon>
        <taxon>Streptophyta</taxon>
        <taxon>Embryophyta</taxon>
        <taxon>Tracheophyta</taxon>
        <taxon>Spermatophyta</taxon>
        <taxon>Magnoliopsida</taxon>
        <taxon>Liliopsida</taxon>
        <taxon>Zingiberales</taxon>
        <taxon>Cannaceae</taxon>
        <taxon>Canna</taxon>
    </lineage>
</organism>
<dbReference type="PANTHER" id="PTHR34188:SF5">
    <property type="entry name" value="OS05G0131900 PROTEIN"/>
    <property type="match status" value="1"/>
</dbReference>
<keyword evidence="2" id="KW-0812">Transmembrane</keyword>
<sequence>MIIMDIKCSREQELVFDLESGVNPVIKQTKDTRFSSGQNNGALTRVCNSILGTDGAINTERSVRLEDSSSISLVLPLTNGETPVNKKPGAEVKMDLLEKKATLEKPKKKGCKKPPKPPRPSNSRSLDAFDQKLMREISEIEMLKQARIERMKKTIKNARSTSYIRNFWALLISILFVLIVIWQGVVSRGGSIISFYSSPESLKKTTGGLISIRLYKNASKNVHTFSSSSSRYVPFMMFVALSC</sequence>
<keyword evidence="2" id="KW-1133">Transmembrane helix</keyword>
<evidence type="ECO:0000256" key="1">
    <source>
        <dbReference type="SAM" id="MobiDB-lite"/>
    </source>
</evidence>
<gene>
    <name evidence="3" type="ORF">Cni_G20558</name>
</gene>
<dbReference type="AlphaFoldDB" id="A0AAQ3KP71"/>
<keyword evidence="2" id="KW-0472">Membrane</keyword>
<name>A0AAQ3KP71_9LILI</name>